<name>M7ZBS3_TRIUA</name>
<evidence type="ECO:0000256" key="3">
    <source>
        <dbReference type="SAM" id="MobiDB-lite"/>
    </source>
</evidence>
<dbReference type="InterPro" id="IPR023213">
    <property type="entry name" value="CAT-like_dom_sf"/>
</dbReference>
<organism evidence="4">
    <name type="scientific">Triticum urartu</name>
    <name type="common">Red wild einkorn</name>
    <name type="synonym">Crithodium urartu</name>
    <dbReference type="NCBI Taxonomy" id="4572"/>
    <lineage>
        <taxon>Eukaryota</taxon>
        <taxon>Viridiplantae</taxon>
        <taxon>Streptophyta</taxon>
        <taxon>Embryophyta</taxon>
        <taxon>Tracheophyta</taxon>
        <taxon>Spermatophyta</taxon>
        <taxon>Magnoliopsida</taxon>
        <taxon>Liliopsida</taxon>
        <taxon>Poales</taxon>
        <taxon>Poaceae</taxon>
        <taxon>BOP clade</taxon>
        <taxon>Pooideae</taxon>
        <taxon>Triticodae</taxon>
        <taxon>Triticeae</taxon>
        <taxon>Triticinae</taxon>
        <taxon>Triticum</taxon>
    </lineage>
</organism>
<gene>
    <name evidence="4" type="ORF">TRIUR3_05131</name>
</gene>
<evidence type="ECO:0000256" key="1">
    <source>
        <dbReference type="ARBA" id="ARBA00022679"/>
    </source>
</evidence>
<dbReference type="GO" id="GO:0016747">
    <property type="term" value="F:acyltransferase activity, transferring groups other than amino-acyl groups"/>
    <property type="evidence" value="ECO:0007669"/>
    <property type="project" value="UniProtKB-ARBA"/>
</dbReference>
<keyword evidence="2" id="KW-0012">Acyltransferase</keyword>
<evidence type="ECO:0000313" key="4">
    <source>
        <dbReference type="EMBL" id="EMS60658.1"/>
    </source>
</evidence>
<feature type="compositionally biased region" description="Basic and acidic residues" evidence="3">
    <location>
        <begin position="137"/>
        <end position="149"/>
    </location>
</feature>
<dbReference type="Pfam" id="PF02458">
    <property type="entry name" value="Transferase"/>
    <property type="match status" value="1"/>
</dbReference>
<evidence type="ECO:0000256" key="2">
    <source>
        <dbReference type="ARBA" id="ARBA00023315"/>
    </source>
</evidence>
<dbReference type="PANTHER" id="PTHR31625">
    <property type="match status" value="1"/>
</dbReference>
<proteinExistence type="predicted"/>
<dbReference type="EMBL" id="KD106287">
    <property type="protein sequence ID" value="EMS60658.1"/>
    <property type="molecule type" value="Genomic_DNA"/>
</dbReference>
<dbReference type="Gene3D" id="3.30.559.10">
    <property type="entry name" value="Chloramphenicol acetyltransferase-like domain"/>
    <property type="match status" value="1"/>
</dbReference>
<protein>
    <submittedName>
        <fullName evidence="4">Anthranilate N-benzoyltransferase protein 2</fullName>
    </submittedName>
</protein>
<sequence length="177" mass="19040">MDPLPSPPQLSVLESAVAPVLGGGVAIGISLHHAACDGASSTRFFHTWATASTGSGAPPPPVIDRSLVTKDPSFRHIYDIYVGDLTSTEEMEYVEMSSDKLLATFTLSREDIQRVKDVVFSAAGSGTEPYFVPIKSNHVDGSTDRHTTEKQSSLVPLSRDPTIACQISLHLPRSQYT</sequence>
<dbReference type="AlphaFoldDB" id="M7ZBS3"/>
<feature type="region of interest" description="Disordered" evidence="3">
    <location>
        <begin position="136"/>
        <end position="155"/>
    </location>
</feature>
<dbReference type="InterPro" id="IPR051504">
    <property type="entry name" value="Plant_metabolite_acyltrans"/>
</dbReference>
<dbReference type="STRING" id="4572.M7ZBS3"/>
<keyword evidence="1 4" id="KW-0808">Transferase</keyword>
<reference evidence="4" key="1">
    <citation type="journal article" date="2013" name="Nature">
        <title>Draft genome of the wheat A-genome progenitor Triticum urartu.</title>
        <authorList>
            <person name="Ling H.Q."/>
            <person name="Zhao S."/>
            <person name="Liu D."/>
            <person name="Wang J."/>
            <person name="Sun H."/>
            <person name="Zhang C."/>
            <person name="Fan H."/>
            <person name="Li D."/>
            <person name="Dong L."/>
            <person name="Tao Y."/>
            <person name="Gao C."/>
            <person name="Wu H."/>
            <person name="Li Y."/>
            <person name="Cui Y."/>
            <person name="Guo X."/>
            <person name="Zheng S."/>
            <person name="Wang B."/>
            <person name="Yu K."/>
            <person name="Liang Q."/>
            <person name="Yang W."/>
            <person name="Lou X."/>
            <person name="Chen J."/>
            <person name="Feng M."/>
            <person name="Jian J."/>
            <person name="Zhang X."/>
            <person name="Luo G."/>
            <person name="Jiang Y."/>
            <person name="Liu J."/>
            <person name="Wang Z."/>
            <person name="Sha Y."/>
            <person name="Zhang B."/>
            <person name="Wu H."/>
            <person name="Tang D."/>
            <person name="Shen Q."/>
            <person name="Xue P."/>
            <person name="Zou S."/>
            <person name="Wang X."/>
            <person name="Liu X."/>
            <person name="Wang F."/>
            <person name="Yang Y."/>
            <person name="An X."/>
            <person name="Dong Z."/>
            <person name="Zhang K."/>
            <person name="Zhang X."/>
            <person name="Luo M.C."/>
            <person name="Dvorak J."/>
            <person name="Tong Y."/>
            <person name="Wang J."/>
            <person name="Yang H."/>
            <person name="Li Z."/>
            <person name="Wang D."/>
            <person name="Zhang A."/>
            <person name="Wang J."/>
        </authorList>
    </citation>
    <scope>NUCLEOTIDE SEQUENCE</scope>
</reference>
<accession>M7ZBS3</accession>